<comment type="caution">
    <text evidence="11">The sequence shown here is derived from an EMBL/GenBank/DDBJ whole genome shotgun (WGS) entry which is preliminary data.</text>
</comment>
<dbReference type="GO" id="GO:0003964">
    <property type="term" value="F:RNA-directed DNA polymerase activity"/>
    <property type="evidence" value="ECO:0007669"/>
    <property type="project" value="UniProtKB-KW"/>
</dbReference>
<dbReference type="InterPro" id="IPR016197">
    <property type="entry name" value="Chromo-like_dom_sf"/>
</dbReference>
<dbReference type="Gene3D" id="3.10.10.10">
    <property type="entry name" value="HIV Type 1 Reverse Transcriptase, subunit A, domain 1"/>
    <property type="match status" value="1"/>
</dbReference>
<dbReference type="Pfam" id="PF00665">
    <property type="entry name" value="rve"/>
    <property type="match status" value="1"/>
</dbReference>
<evidence type="ECO:0000256" key="6">
    <source>
        <dbReference type="ARBA" id="ARBA00022918"/>
    </source>
</evidence>
<evidence type="ECO:0000256" key="2">
    <source>
        <dbReference type="ARBA" id="ARBA00022695"/>
    </source>
</evidence>
<dbReference type="InterPro" id="IPR001584">
    <property type="entry name" value="Integrase_cat-core"/>
</dbReference>
<dbReference type="GO" id="GO:0003676">
    <property type="term" value="F:nucleic acid binding"/>
    <property type="evidence" value="ECO:0007669"/>
    <property type="project" value="InterPro"/>
</dbReference>
<dbReference type="CDD" id="cd01647">
    <property type="entry name" value="RT_LTR"/>
    <property type="match status" value="1"/>
</dbReference>
<feature type="domain" description="Reverse transcriptase" evidence="9">
    <location>
        <begin position="546"/>
        <end position="724"/>
    </location>
</feature>
<dbReference type="OrthoDB" id="123716at2759"/>
<dbReference type="Gene3D" id="3.30.70.270">
    <property type="match status" value="2"/>
</dbReference>
<dbReference type="Pfam" id="PF17917">
    <property type="entry name" value="RT_RNaseH"/>
    <property type="match status" value="1"/>
</dbReference>
<evidence type="ECO:0008006" key="13">
    <source>
        <dbReference type="Google" id="ProtNLM"/>
    </source>
</evidence>
<sequence length="1489" mass="167749">MSGRYALDADGDVDMTVAQPIYEFIAAPRLKSWDPPALVKWSRDRAHYESQMRARCAVTAETYENVCVTVRGSMLPEMLENVATYILGKLPSEVMDEDLRTLIRSRCETLDGGYIPDLRALFRETLTMDMKIDDAEARVLTYFQDFNKVVQENRLQSWIGRGDIADPSFKARMKTRCTLLVENLQSVMLRTHIQRLVEFEARGCRSDDRALYKLIVEQAKLQHKFHKQTQELKVQRDGPKRSTHTPKEKRDVPKERKPAGRAAEPPQTPTASTPRNGCLSCKGPHWVKDCPNLTEAQRKEVLDRLQEKKNKPAGGGSSRALHVGLETGSEDGTQVLLNDLVTVPLIADSGSDWTIVPSVVLEELQALQPELQVKSLPSPVVTSLADGTEVDCTTSACLNLQLVTSAGVGCRQAERKSCQSLGINLDQQLARLAQGQAVAEEVDEFQAIEYGEVDHNAIDGALGEMVINAVKEGFDHAEMESLRELLKEFRDTWRDKLGPDPPAKVAPLKITLREDAVPYRCHARKYSPAQRSFLRAYTQELVDFGFVRRNDKSRWACAAVPVRKVGSADSFRITNDYRPVNKLTVPIAGVMPNLDVVLDQVSGSYGFAKFDLMKGFWQMPLHPDSQELMSFMTEDSVFTPLRVPQGAMDSSVHFQNQLQDVFRELLGRHCLIWIDDIIIYAASATEFIVVLRRFFELVQEHGLKLNVNKSVIFCKEVAWCGRLVSGNAVRHDPTRLQALSDLPPPPTIAALQQFVCAANWLRSSLPDYARTAAPLTTKLNDHLTAVGRRNRNALQAGIDWTDSERAAFPEVCQLIAASAPQHFPAATADICVLSDASHGGWGLIVSQVRNWNDETPVHEQDHELLICKGGLFKGSSLNWSIVEKEAYPLVKACTDLEYLLQRAKGFRMYTDHANLMYIFNPSMEIKRHVRDKLQRWAMRLCGLRYTIEHIDGSSNVWADIISRWGQPNTASDEARCLAVRTRRGAAVSAIRPLSDPGFKWPHRDDIVKYQRKHIRVLHDVVHEVVDGVVMVGERVWVPDSAHELLARLMVIAHCGSHGHRGEDPMSTLLNERFAIHRLPSKVQKFLQGCLLCKHIKGGHLVQRPWGPTYKAERRNEGVHWDFLTLGESFGESTYVLVIKDALTHYCELFPSASPSAWSAADGMISWYMRYGKPEVLVSDQGSHFRNEMVRLLCSKLKVEQSFTPVYSPWVNGTIERVNKDILQVLRALLIEYKLDAKEWPYLLPIVQANINHTPVESLGDHSPIELFLGLPAPSALDTVAGKAGDKAAILTGKIGDDSARYLDSLRAALHGMHKEVIDRKERKRLRAMVRSKGSPCNFDLGDYVLWSRVDKRISTNKLLARWVGPFKVVELRPNSFMIKHLLTDTEYEVHGSRLKFYSDSSFNVTEEITEFVSNQGMLLGVEKFKSHRFNDALHRWELLVSWIGLTDNEDSWESAAEIQKDVPAKVSDYMEHVQDEELSKALQASTDAS</sequence>
<dbReference type="InterPro" id="IPR000953">
    <property type="entry name" value="Chromo/chromo_shadow_dom"/>
</dbReference>
<dbReference type="GO" id="GO:0004519">
    <property type="term" value="F:endonuclease activity"/>
    <property type="evidence" value="ECO:0007669"/>
    <property type="project" value="UniProtKB-KW"/>
</dbReference>
<evidence type="ECO:0000259" key="10">
    <source>
        <dbReference type="PROSITE" id="PS50994"/>
    </source>
</evidence>
<dbReference type="PROSITE" id="PS00141">
    <property type="entry name" value="ASP_PROTEASE"/>
    <property type="match status" value="1"/>
</dbReference>
<feature type="region of interest" description="Disordered" evidence="7">
    <location>
        <begin position="225"/>
        <end position="277"/>
    </location>
</feature>
<dbReference type="PANTHER" id="PTHR37984:SF5">
    <property type="entry name" value="PROTEIN NYNRIN-LIKE"/>
    <property type="match status" value="1"/>
</dbReference>
<dbReference type="Pfam" id="PF00078">
    <property type="entry name" value="RVT_1"/>
    <property type="match status" value="1"/>
</dbReference>
<evidence type="ECO:0000256" key="3">
    <source>
        <dbReference type="ARBA" id="ARBA00022722"/>
    </source>
</evidence>
<dbReference type="GO" id="GO:0015074">
    <property type="term" value="P:DNA integration"/>
    <property type="evidence" value="ECO:0007669"/>
    <property type="project" value="InterPro"/>
</dbReference>
<dbReference type="InterPro" id="IPR036397">
    <property type="entry name" value="RNaseH_sf"/>
</dbReference>
<evidence type="ECO:0000259" key="9">
    <source>
        <dbReference type="PROSITE" id="PS50878"/>
    </source>
</evidence>
<evidence type="ECO:0000259" key="8">
    <source>
        <dbReference type="PROSITE" id="PS50013"/>
    </source>
</evidence>
<evidence type="ECO:0000256" key="4">
    <source>
        <dbReference type="ARBA" id="ARBA00022759"/>
    </source>
</evidence>
<accession>A0A2P4YDS0</accession>
<keyword evidence="12" id="KW-1185">Reference proteome</keyword>
<feature type="domain" description="Chromo" evidence="8">
    <location>
        <begin position="1419"/>
        <end position="1481"/>
    </location>
</feature>
<dbReference type="PROSITE" id="PS50994">
    <property type="entry name" value="INTEGRASE"/>
    <property type="match status" value="1"/>
</dbReference>
<dbReference type="GO" id="GO:0006508">
    <property type="term" value="P:proteolysis"/>
    <property type="evidence" value="ECO:0007669"/>
    <property type="project" value="InterPro"/>
</dbReference>
<dbReference type="Proteomes" id="UP000237271">
    <property type="component" value="Unassembled WGS sequence"/>
</dbReference>
<reference evidence="11 12" key="1">
    <citation type="journal article" date="2017" name="Genome Biol. Evol.">
        <title>Phytophthora megakarya and P. palmivora, closely related causal agents of cacao black pod rot, underwent increases in genome sizes and gene numbers by different mechanisms.</title>
        <authorList>
            <person name="Ali S.S."/>
            <person name="Shao J."/>
            <person name="Lary D.J."/>
            <person name="Kronmiller B."/>
            <person name="Shen D."/>
            <person name="Strem M.D."/>
            <person name="Amoako-Attah I."/>
            <person name="Akrofi A.Y."/>
            <person name="Begoude B.A."/>
            <person name="Ten Hoopen G.M."/>
            <person name="Coulibaly K."/>
            <person name="Kebe B.I."/>
            <person name="Melnick R.L."/>
            <person name="Guiltinan M.J."/>
            <person name="Tyler B.M."/>
            <person name="Meinhardt L.W."/>
            <person name="Bailey B.A."/>
        </authorList>
    </citation>
    <scope>NUCLEOTIDE SEQUENCE [LARGE SCALE GENOMIC DNA]</scope>
    <source>
        <strain evidence="12">sbr112.9</strain>
    </source>
</reference>
<dbReference type="PROSITE" id="PS50878">
    <property type="entry name" value="RT_POL"/>
    <property type="match status" value="1"/>
</dbReference>
<name>A0A2P4YDS0_9STRA</name>
<keyword evidence="4" id="KW-0255">Endonuclease</keyword>
<proteinExistence type="predicted"/>
<dbReference type="InterPro" id="IPR043502">
    <property type="entry name" value="DNA/RNA_pol_sf"/>
</dbReference>
<dbReference type="PANTHER" id="PTHR37984">
    <property type="entry name" value="PROTEIN CBG26694"/>
    <property type="match status" value="1"/>
</dbReference>
<keyword evidence="6" id="KW-0695">RNA-directed DNA polymerase</keyword>
<protein>
    <recommendedName>
        <fullName evidence="13">Reverse transcriptase</fullName>
    </recommendedName>
</protein>
<evidence type="ECO:0000313" key="11">
    <source>
        <dbReference type="EMBL" id="POM75960.1"/>
    </source>
</evidence>
<dbReference type="GO" id="GO:0004190">
    <property type="term" value="F:aspartic-type endopeptidase activity"/>
    <property type="evidence" value="ECO:0007669"/>
    <property type="project" value="InterPro"/>
</dbReference>
<dbReference type="InterPro" id="IPR043128">
    <property type="entry name" value="Rev_trsase/Diguanyl_cyclase"/>
</dbReference>
<organism evidence="11 12">
    <name type="scientific">Phytophthora palmivora</name>
    <dbReference type="NCBI Taxonomy" id="4796"/>
    <lineage>
        <taxon>Eukaryota</taxon>
        <taxon>Sar</taxon>
        <taxon>Stramenopiles</taxon>
        <taxon>Oomycota</taxon>
        <taxon>Peronosporomycetes</taxon>
        <taxon>Peronosporales</taxon>
        <taxon>Peronosporaceae</taxon>
        <taxon>Phytophthora</taxon>
    </lineage>
</organism>
<evidence type="ECO:0000313" key="12">
    <source>
        <dbReference type="Proteomes" id="UP000237271"/>
    </source>
</evidence>
<keyword evidence="5" id="KW-0378">Hydrolase</keyword>
<dbReference type="Gene3D" id="3.30.420.10">
    <property type="entry name" value="Ribonuclease H-like superfamily/Ribonuclease H"/>
    <property type="match status" value="1"/>
</dbReference>
<dbReference type="PROSITE" id="PS50013">
    <property type="entry name" value="CHROMO_2"/>
    <property type="match status" value="1"/>
</dbReference>
<evidence type="ECO:0000256" key="5">
    <source>
        <dbReference type="ARBA" id="ARBA00022801"/>
    </source>
</evidence>
<dbReference type="EMBL" id="NCKW01003588">
    <property type="protein sequence ID" value="POM75960.1"/>
    <property type="molecule type" value="Genomic_DNA"/>
</dbReference>
<evidence type="ECO:0000256" key="7">
    <source>
        <dbReference type="SAM" id="MobiDB-lite"/>
    </source>
</evidence>
<dbReference type="InterPro" id="IPR050951">
    <property type="entry name" value="Retrovirus_Pol_polyprotein"/>
</dbReference>
<evidence type="ECO:0000256" key="1">
    <source>
        <dbReference type="ARBA" id="ARBA00022679"/>
    </source>
</evidence>
<dbReference type="InterPro" id="IPR001969">
    <property type="entry name" value="Aspartic_peptidase_AS"/>
</dbReference>
<dbReference type="InterPro" id="IPR012337">
    <property type="entry name" value="RNaseH-like_sf"/>
</dbReference>
<keyword evidence="2" id="KW-0548">Nucleotidyltransferase</keyword>
<keyword evidence="1" id="KW-0808">Transferase</keyword>
<feature type="compositionally biased region" description="Basic and acidic residues" evidence="7">
    <location>
        <begin position="228"/>
        <end position="258"/>
    </location>
</feature>
<dbReference type="SUPFAM" id="SSF54160">
    <property type="entry name" value="Chromo domain-like"/>
    <property type="match status" value="1"/>
</dbReference>
<gene>
    <name evidence="11" type="ORF">PHPALM_6859</name>
</gene>
<dbReference type="SUPFAM" id="SSF53098">
    <property type="entry name" value="Ribonuclease H-like"/>
    <property type="match status" value="1"/>
</dbReference>
<dbReference type="SUPFAM" id="SSF56672">
    <property type="entry name" value="DNA/RNA polymerases"/>
    <property type="match status" value="1"/>
</dbReference>
<feature type="domain" description="Integrase catalytic" evidence="10">
    <location>
        <begin position="1103"/>
        <end position="1271"/>
    </location>
</feature>
<keyword evidence="3" id="KW-0540">Nuclease</keyword>
<dbReference type="Gene3D" id="2.40.50.40">
    <property type="match status" value="1"/>
</dbReference>
<dbReference type="InterPro" id="IPR041373">
    <property type="entry name" value="RT_RNaseH"/>
</dbReference>
<dbReference type="InterPro" id="IPR000477">
    <property type="entry name" value="RT_dom"/>
</dbReference>